<dbReference type="PANTHER" id="PTHR33076">
    <property type="entry name" value="NON-SPECIFIC LIPID-TRANSFER PROTEIN 2-RELATED"/>
    <property type="match status" value="1"/>
</dbReference>
<dbReference type="GO" id="GO:0006869">
    <property type="term" value="P:lipid transport"/>
    <property type="evidence" value="ECO:0007669"/>
    <property type="project" value="InterPro"/>
</dbReference>
<evidence type="ECO:0000313" key="4">
    <source>
        <dbReference type="EMBL" id="KMZ73006.1"/>
    </source>
</evidence>
<dbReference type="InterPro" id="IPR036312">
    <property type="entry name" value="Bifun_inhib/LTP/seed_sf"/>
</dbReference>
<dbReference type="GO" id="GO:0008289">
    <property type="term" value="F:lipid binding"/>
    <property type="evidence" value="ECO:0007669"/>
    <property type="project" value="UniProtKB-KW"/>
</dbReference>
<dbReference type="Gene3D" id="1.10.110.10">
    <property type="entry name" value="Plant lipid-transfer and hydrophobic proteins"/>
    <property type="match status" value="1"/>
</dbReference>
<comment type="caution">
    <text evidence="4">The sequence shown here is derived from an EMBL/GenBank/DDBJ whole genome shotgun (WGS) entry which is preliminary data.</text>
</comment>
<dbReference type="Pfam" id="PF00234">
    <property type="entry name" value="Tryp_alpha_amyl"/>
    <property type="match status" value="1"/>
</dbReference>
<dbReference type="OMA" id="RRIACRC"/>
<keyword evidence="1" id="KW-0813">Transport</keyword>
<name>A0A0K9PVH8_ZOSMR</name>
<dbReference type="InterPro" id="IPR000528">
    <property type="entry name" value="Plant_nsLTP"/>
</dbReference>
<accession>A0A0K9PVH8</accession>
<proteinExistence type="inferred from homology"/>
<keyword evidence="5" id="KW-1185">Reference proteome</keyword>
<dbReference type="OrthoDB" id="770678at2759"/>
<dbReference type="EMBL" id="LFYR01000607">
    <property type="protein sequence ID" value="KMZ73006.1"/>
    <property type="molecule type" value="Genomic_DNA"/>
</dbReference>
<gene>
    <name evidence="4" type="ORF">ZOSMA_155G00040</name>
</gene>
<comment type="function">
    <text evidence="1">Plant non-specific lipid-transfer proteins transfer phospholipids as well as galactolipids across membranes. May play a role in wax or cutin deposition in the cell walls of expanding epidermal cells and certain secretory tissues.</text>
</comment>
<evidence type="ECO:0000313" key="5">
    <source>
        <dbReference type="Proteomes" id="UP000036987"/>
    </source>
</evidence>
<dbReference type="CDD" id="cd01960">
    <property type="entry name" value="nsLTP1"/>
    <property type="match status" value="1"/>
</dbReference>
<reference evidence="5" key="1">
    <citation type="journal article" date="2016" name="Nature">
        <title>The genome of the seagrass Zostera marina reveals angiosperm adaptation to the sea.</title>
        <authorList>
            <person name="Olsen J.L."/>
            <person name="Rouze P."/>
            <person name="Verhelst B."/>
            <person name="Lin Y.-C."/>
            <person name="Bayer T."/>
            <person name="Collen J."/>
            <person name="Dattolo E."/>
            <person name="De Paoli E."/>
            <person name="Dittami S."/>
            <person name="Maumus F."/>
            <person name="Michel G."/>
            <person name="Kersting A."/>
            <person name="Lauritano C."/>
            <person name="Lohaus R."/>
            <person name="Toepel M."/>
            <person name="Tonon T."/>
            <person name="Vanneste K."/>
            <person name="Amirebrahimi M."/>
            <person name="Brakel J."/>
            <person name="Bostroem C."/>
            <person name="Chovatia M."/>
            <person name="Grimwood J."/>
            <person name="Jenkins J.W."/>
            <person name="Jueterbock A."/>
            <person name="Mraz A."/>
            <person name="Stam W.T."/>
            <person name="Tice H."/>
            <person name="Bornberg-Bauer E."/>
            <person name="Green P.J."/>
            <person name="Pearson G.A."/>
            <person name="Procaccini G."/>
            <person name="Duarte C.M."/>
            <person name="Schmutz J."/>
            <person name="Reusch T.B.H."/>
            <person name="Van de Peer Y."/>
        </authorList>
    </citation>
    <scope>NUCLEOTIDE SEQUENCE [LARGE SCALE GENOMIC DNA]</scope>
    <source>
        <strain evidence="5">cv. Finnish</strain>
    </source>
</reference>
<evidence type="ECO:0000259" key="3">
    <source>
        <dbReference type="SMART" id="SM00499"/>
    </source>
</evidence>
<evidence type="ECO:0000256" key="1">
    <source>
        <dbReference type="RuleBase" id="RU000628"/>
    </source>
</evidence>
<comment type="similarity">
    <text evidence="1">Belongs to the plant LTP family.</text>
</comment>
<keyword evidence="1" id="KW-0446">Lipid-binding</keyword>
<dbReference type="SMART" id="SM00499">
    <property type="entry name" value="AAI"/>
    <property type="match status" value="1"/>
</dbReference>
<feature type="chain" id="PRO_5005528277" description="Non-specific lipid-transfer protein" evidence="2">
    <location>
        <begin position="27"/>
        <end position="117"/>
    </location>
</feature>
<feature type="signal peptide" evidence="2">
    <location>
        <begin position="1"/>
        <end position="26"/>
    </location>
</feature>
<protein>
    <recommendedName>
        <fullName evidence="1">Non-specific lipid-transfer protein</fullName>
    </recommendedName>
</protein>
<evidence type="ECO:0000256" key="2">
    <source>
        <dbReference type="SAM" id="SignalP"/>
    </source>
</evidence>
<dbReference type="STRING" id="29655.A0A0K9PVH8"/>
<keyword evidence="2" id="KW-0732">Signal</keyword>
<dbReference type="SUPFAM" id="SSF47699">
    <property type="entry name" value="Bifunctional inhibitor/lipid-transfer protein/seed storage 2S albumin"/>
    <property type="match status" value="1"/>
</dbReference>
<dbReference type="PRINTS" id="PR00382">
    <property type="entry name" value="LIPIDTRNSFER"/>
</dbReference>
<dbReference type="AlphaFoldDB" id="A0A0K9PVH8"/>
<dbReference type="Proteomes" id="UP000036987">
    <property type="component" value="Unassembled WGS sequence"/>
</dbReference>
<feature type="domain" description="Bifunctional inhibitor/plant lipid transfer protein/seed storage helical" evidence="3">
    <location>
        <begin position="30"/>
        <end position="114"/>
    </location>
</feature>
<organism evidence="4 5">
    <name type="scientific">Zostera marina</name>
    <name type="common">Eelgrass</name>
    <dbReference type="NCBI Taxonomy" id="29655"/>
    <lineage>
        <taxon>Eukaryota</taxon>
        <taxon>Viridiplantae</taxon>
        <taxon>Streptophyta</taxon>
        <taxon>Embryophyta</taxon>
        <taxon>Tracheophyta</taxon>
        <taxon>Spermatophyta</taxon>
        <taxon>Magnoliopsida</taxon>
        <taxon>Liliopsida</taxon>
        <taxon>Zosteraceae</taxon>
        <taxon>Zostera</taxon>
    </lineage>
</organism>
<dbReference type="InterPro" id="IPR016140">
    <property type="entry name" value="Bifunc_inhib/LTP/seed_store"/>
</dbReference>
<sequence length="117" mass="12983">MAKSDGTVIFLVILLMAAAFRYETMARMTCGMVYHAVSPCLGYLTSKHGLRLRCCEGLTLLYSAARSGRDRRIACRCLKNAASRMRNINYQRASHLQGACGIQIPYKISPRTDCSSV</sequence>